<organism evidence="9 10">
    <name type="scientific">Sphingobium chlorophenolicum</name>
    <dbReference type="NCBI Taxonomy" id="46429"/>
    <lineage>
        <taxon>Bacteria</taxon>
        <taxon>Pseudomonadati</taxon>
        <taxon>Pseudomonadota</taxon>
        <taxon>Alphaproteobacteria</taxon>
        <taxon>Sphingomonadales</taxon>
        <taxon>Sphingomonadaceae</taxon>
        <taxon>Sphingobium</taxon>
    </lineage>
</organism>
<evidence type="ECO:0000259" key="8">
    <source>
        <dbReference type="PROSITE" id="PS51296"/>
    </source>
</evidence>
<keyword evidence="4" id="KW-0560">Oxidoreductase</keyword>
<keyword evidence="6" id="KW-0411">Iron-sulfur</keyword>
<dbReference type="Proteomes" id="UP000028411">
    <property type="component" value="Unassembled WGS sequence"/>
</dbReference>
<keyword evidence="2" id="KW-0001">2Fe-2S</keyword>
<dbReference type="PANTHER" id="PTHR43756:SF5">
    <property type="entry name" value="CHOLINE MONOOXYGENASE, CHLOROPLASTIC"/>
    <property type="match status" value="1"/>
</dbReference>
<dbReference type="Pfam" id="PF00848">
    <property type="entry name" value="Ring_hydroxyl_A"/>
    <property type="match status" value="1"/>
</dbReference>
<dbReference type="CDD" id="cd00680">
    <property type="entry name" value="RHO_alpha_C"/>
    <property type="match status" value="1"/>
</dbReference>
<evidence type="ECO:0000313" key="10">
    <source>
        <dbReference type="Proteomes" id="UP000028411"/>
    </source>
</evidence>
<dbReference type="SUPFAM" id="SSF50022">
    <property type="entry name" value="ISP domain"/>
    <property type="match status" value="1"/>
</dbReference>
<evidence type="ECO:0000256" key="2">
    <source>
        <dbReference type="ARBA" id="ARBA00022714"/>
    </source>
</evidence>
<comment type="caution">
    <text evidence="9">The sequence shown here is derived from an EMBL/GenBank/DDBJ whole genome shotgun (WGS) entry which is preliminary data.</text>
</comment>
<dbReference type="GO" id="GO:0016491">
    <property type="term" value="F:oxidoreductase activity"/>
    <property type="evidence" value="ECO:0007669"/>
    <property type="project" value="UniProtKB-KW"/>
</dbReference>
<accession>A0A081REC8</accession>
<keyword evidence="3" id="KW-0479">Metal-binding</keyword>
<protein>
    <submittedName>
        <fullName evidence="9">Rieske (2Fe-2S) iron-sulfur domain protein</fullName>
    </submittedName>
</protein>
<dbReference type="GO" id="GO:0051537">
    <property type="term" value="F:2 iron, 2 sulfur cluster binding"/>
    <property type="evidence" value="ECO:0007669"/>
    <property type="project" value="UniProtKB-KW"/>
</dbReference>
<dbReference type="SUPFAM" id="SSF55961">
    <property type="entry name" value="Bet v1-like"/>
    <property type="match status" value="1"/>
</dbReference>
<evidence type="ECO:0000256" key="6">
    <source>
        <dbReference type="ARBA" id="ARBA00023014"/>
    </source>
</evidence>
<gene>
    <name evidence="9" type="ORF">BV95_02132</name>
</gene>
<dbReference type="CDD" id="cd03469">
    <property type="entry name" value="Rieske_RO_Alpha_N"/>
    <property type="match status" value="1"/>
</dbReference>
<dbReference type="Pfam" id="PF00355">
    <property type="entry name" value="Rieske"/>
    <property type="match status" value="1"/>
</dbReference>
<keyword evidence="5" id="KW-0408">Iron</keyword>
<comment type="cofactor">
    <cofactor evidence="1">
        <name>Fe cation</name>
        <dbReference type="ChEBI" id="CHEBI:24875"/>
    </cofactor>
</comment>
<dbReference type="Gene3D" id="3.90.380.10">
    <property type="entry name" value="Naphthalene 1,2-dioxygenase Alpha Subunit, Chain A, domain 1"/>
    <property type="match status" value="1"/>
</dbReference>
<dbReference type="InterPro" id="IPR015879">
    <property type="entry name" value="Ring_hydroxy_dOase_asu_C_dom"/>
</dbReference>
<dbReference type="GO" id="GO:0005506">
    <property type="term" value="F:iron ion binding"/>
    <property type="evidence" value="ECO:0007669"/>
    <property type="project" value="InterPro"/>
</dbReference>
<evidence type="ECO:0000256" key="5">
    <source>
        <dbReference type="ARBA" id="ARBA00023004"/>
    </source>
</evidence>
<feature type="domain" description="Rieske" evidence="8">
    <location>
        <begin position="39"/>
        <end position="149"/>
    </location>
</feature>
<dbReference type="InterPro" id="IPR036922">
    <property type="entry name" value="Rieske_2Fe-2S_sf"/>
</dbReference>
<name>A0A081REC8_SPHCR</name>
<dbReference type="EMBL" id="JFHR01000021">
    <property type="protein sequence ID" value="KEQ53551.1"/>
    <property type="molecule type" value="Genomic_DNA"/>
</dbReference>
<dbReference type="InterPro" id="IPR017941">
    <property type="entry name" value="Rieske_2Fe-2S"/>
</dbReference>
<evidence type="ECO:0000256" key="1">
    <source>
        <dbReference type="ARBA" id="ARBA00001962"/>
    </source>
</evidence>
<reference evidence="9 10" key="1">
    <citation type="submission" date="2014-02" db="EMBL/GenBank/DDBJ databases">
        <title>Whole genome sequence of Sphingobium chlorophenolicum NBRC 16172.</title>
        <authorList>
            <person name="Gan H.M."/>
            <person name="Gan H.Y."/>
            <person name="Chew T.H."/>
            <person name="Savka M.A."/>
        </authorList>
    </citation>
    <scope>NUCLEOTIDE SEQUENCE [LARGE SCALE GENOMIC DNA]</scope>
    <source>
        <strain evidence="9 10">NBRC 16172</strain>
    </source>
</reference>
<dbReference type="PROSITE" id="PS51296">
    <property type="entry name" value="RIESKE"/>
    <property type="match status" value="1"/>
</dbReference>
<evidence type="ECO:0000256" key="4">
    <source>
        <dbReference type="ARBA" id="ARBA00023002"/>
    </source>
</evidence>
<proteinExistence type="predicted"/>
<dbReference type="PATRIC" id="fig|46429.4.peg.2102"/>
<dbReference type="OrthoDB" id="7458380at2"/>
<evidence type="ECO:0000313" key="9">
    <source>
        <dbReference type="EMBL" id="KEQ53551.1"/>
    </source>
</evidence>
<sequence length="408" mass="45919">MTDGPNSADPTEDWRSPLEPYRSPDWFEAERDRVFGRAWLLAGRVEEVPEPGSFVVKQFEVREASVIVIRGKDGVVRAFHNVCPHRGNQVVWEEQGRQPALVCRYHNWTFTAEGALRGVPDQGAFPGLDTAKCGLSPIHLEIWEGWLFLNLSPEPEISLDEFLGGMKEYLGGIDYIHADAPIVIRTRLKCNWKIVADAFAEAYHIPAIHNVSLKPRFADADNPFGRPLLFRAVGPHGVNSMYGRPDYAPREDQVIERLAFDPRHRSGDQAEKIAAFGQHPAVNPTKARGWSMDVNYIFPNTHLDANPLGFFIHQFWPVGPTETRHEARFYVGKPLTPRERFAIEHRVAHAVDVVLEDLSNVERTQKGINSRGTDFMQLSESEALIMHAARQIARWVAAPTARAALDAA</sequence>
<dbReference type="InterPro" id="IPR001663">
    <property type="entry name" value="Rng_hydr_dOase-A"/>
</dbReference>
<dbReference type="Gene3D" id="2.102.10.10">
    <property type="entry name" value="Rieske [2Fe-2S] iron-sulphur domain"/>
    <property type="match status" value="1"/>
</dbReference>
<dbReference type="RefSeq" id="WP_081873344.1">
    <property type="nucleotide sequence ID" value="NZ_JFHR01000021.1"/>
</dbReference>
<keyword evidence="7" id="KW-0520">NAD</keyword>
<dbReference type="PANTHER" id="PTHR43756">
    <property type="entry name" value="CHOLINE MONOOXYGENASE, CHLOROPLASTIC"/>
    <property type="match status" value="1"/>
</dbReference>
<dbReference type="InterPro" id="IPR015881">
    <property type="entry name" value="ARHD_Rieske_2Fe_2S"/>
</dbReference>
<evidence type="ECO:0000256" key="3">
    <source>
        <dbReference type="ARBA" id="ARBA00022723"/>
    </source>
</evidence>
<evidence type="ECO:0000256" key="7">
    <source>
        <dbReference type="ARBA" id="ARBA00023027"/>
    </source>
</evidence>
<dbReference type="AlphaFoldDB" id="A0A081REC8"/>
<dbReference type="PROSITE" id="PS00570">
    <property type="entry name" value="RING_HYDROXYL_ALPHA"/>
    <property type="match status" value="1"/>
</dbReference>
<dbReference type="eggNOG" id="COG4638">
    <property type="taxonomic scope" value="Bacteria"/>
</dbReference>
<dbReference type="PRINTS" id="PR00090">
    <property type="entry name" value="RNGDIOXGNASE"/>
</dbReference>